<gene>
    <name evidence="2" type="ORF">DARMORV10_A05P22490.1</name>
</gene>
<accession>A0A816TQU8</accession>
<dbReference type="AlphaFoldDB" id="A0A816TQU8"/>
<reference evidence="2" key="1">
    <citation type="submission" date="2021-01" db="EMBL/GenBank/DDBJ databases">
        <authorList>
            <consortium name="Genoscope - CEA"/>
            <person name="William W."/>
        </authorList>
    </citation>
    <scope>NUCLEOTIDE SEQUENCE</scope>
</reference>
<protein>
    <submittedName>
        <fullName evidence="2">(rape) hypothetical protein</fullName>
    </submittedName>
</protein>
<feature type="region of interest" description="Disordered" evidence="1">
    <location>
        <begin position="51"/>
        <end position="70"/>
    </location>
</feature>
<name>A0A816TQU8_BRANA</name>
<proteinExistence type="predicted"/>
<dbReference type="Proteomes" id="UP001295469">
    <property type="component" value="Chromosome A05"/>
</dbReference>
<organism evidence="2">
    <name type="scientific">Brassica napus</name>
    <name type="common">Rape</name>
    <dbReference type="NCBI Taxonomy" id="3708"/>
    <lineage>
        <taxon>Eukaryota</taxon>
        <taxon>Viridiplantae</taxon>
        <taxon>Streptophyta</taxon>
        <taxon>Embryophyta</taxon>
        <taxon>Tracheophyta</taxon>
        <taxon>Spermatophyta</taxon>
        <taxon>Magnoliopsida</taxon>
        <taxon>eudicotyledons</taxon>
        <taxon>Gunneridae</taxon>
        <taxon>Pentapetalae</taxon>
        <taxon>rosids</taxon>
        <taxon>malvids</taxon>
        <taxon>Brassicales</taxon>
        <taxon>Brassicaceae</taxon>
        <taxon>Brassiceae</taxon>
        <taxon>Brassica</taxon>
    </lineage>
</organism>
<sequence length="178" mass="20372">MNWKLGYGAQLRANLELTKGVGRLRQQDMLAFRDLFRAFLRMFQTFRSRFKSERKDGGRASRNKPRKRQEGMTLLTLNRAVVNPTMRVANSSIMIVTTVSTVHPLQFWLDRTHSFRISPNPGTKSVKEKATKQPAFAKPETVFVRKKCCNVKSKTTLGNGYLSSRIDEERSKMACLLG</sequence>
<evidence type="ECO:0000313" key="2">
    <source>
        <dbReference type="EMBL" id="CAF2098408.1"/>
    </source>
</evidence>
<dbReference type="EMBL" id="HG994359">
    <property type="protein sequence ID" value="CAF2098408.1"/>
    <property type="molecule type" value="Genomic_DNA"/>
</dbReference>
<evidence type="ECO:0000256" key="1">
    <source>
        <dbReference type="SAM" id="MobiDB-lite"/>
    </source>
</evidence>